<accession>A0A4S8Y9N1</accession>
<evidence type="ECO:0000313" key="5">
    <source>
        <dbReference type="Proteomes" id="UP000310687"/>
    </source>
</evidence>
<organism evidence="4 5">
    <name type="scientific">Aureobasidium pullulans</name>
    <name type="common">Black yeast</name>
    <name type="synonym">Pullularia pullulans</name>
    <dbReference type="NCBI Taxonomy" id="5580"/>
    <lineage>
        <taxon>Eukaryota</taxon>
        <taxon>Fungi</taxon>
        <taxon>Dikarya</taxon>
        <taxon>Ascomycota</taxon>
        <taxon>Pezizomycotina</taxon>
        <taxon>Dothideomycetes</taxon>
        <taxon>Dothideomycetidae</taxon>
        <taxon>Dothideales</taxon>
        <taxon>Saccotheciaceae</taxon>
        <taxon>Aureobasidium</taxon>
    </lineage>
</organism>
<dbReference type="GO" id="GO:0007005">
    <property type="term" value="P:mitochondrion organization"/>
    <property type="evidence" value="ECO:0007669"/>
    <property type="project" value="TreeGrafter"/>
</dbReference>
<keyword evidence="2" id="KW-0472">Membrane</keyword>
<gene>
    <name evidence="4" type="ORF">D6D22_02236</name>
</gene>
<evidence type="ECO:0000256" key="1">
    <source>
        <dbReference type="SAM" id="MobiDB-lite"/>
    </source>
</evidence>
<dbReference type="PANTHER" id="PTHR38409">
    <property type="entry name" value="MDM10-COMPLEMENTING PROTEIN 1"/>
    <property type="match status" value="1"/>
</dbReference>
<evidence type="ECO:0000259" key="3">
    <source>
        <dbReference type="Pfam" id="PF07950"/>
    </source>
</evidence>
<feature type="transmembrane region" description="Helical" evidence="2">
    <location>
        <begin position="228"/>
        <end position="250"/>
    </location>
</feature>
<name>A0A4S8Y9N1_AURPU</name>
<feature type="transmembrane region" description="Helical" evidence="2">
    <location>
        <begin position="134"/>
        <end position="154"/>
    </location>
</feature>
<protein>
    <recommendedName>
        <fullName evidence="3">Mitochondrial adapter protein MCP1 transmembrane domain-containing protein</fullName>
    </recommendedName>
</protein>
<feature type="compositionally biased region" description="Polar residues" evidence="1">
    <location>
        <begin position="1"/>
        <end position="18"/>
    </location>
</feature>
<feature type="domain" description="Mitochondrial adapter protein MCP1 transmembrane" evidence="3">
    <location>
        <begin position="191"/>
        <end position="301"/>
    </location>
</feature>
<feature type="transmembrane region" description="Helical" evidence="2">
    <location>
        <begin position="175"/>
        <end position="199"/>
    </location>
</feature>
<feature type="transmembrane region" description="Helical" evidence="2">
    <location>
        <begin position="276"/>
        <end position="297"/>
    </location>
</feature>
<feature type="transmembrane region" description="Helical" evidence="2">
    <location>
        <begin position="90"/>
        <end position="114"/>
    </location>
</feature>
<evidence type="ECO:0000313" key="4">
    <source>
        <dbReference type="EMBL" id="THW48396.1"/>
    </source>
</evidence>
<dbReference type="GO" id="GO:0005741">
    <property type="term" value="C:mitochondrial outer membrane"/>
    <property type="evidence" value="ECO:0007669"/>
    <property type="project" value="TreeGrafter"/>
</dbReference>
<proteinExistence type="predicted"/>
<dbReference type="InterPro" id="IPR012472">
    <property type="entry name" value="MCP1_TM"/>
</dbReference>
<dbReference type="EMBL" id="QZAL01000018">
    <property type="protein sequence ID" value="THW48396.1"/>
    <property type="molecule type" value="Genomic_DNA"/>
</dbReference>
<evidence type="ECO:0000256" key="2">
    <source>
        <dbReference type="SAM" id="Phobius"/>
    </source>
</evidence>
<dbReference type="InterPro" id="IPR039960">
    <property type="entry name" value="MCP1"/>
</dbReference>
<comment type="caution">
    <text evidence="4">The sequence shown here is derived from an EMBL/GenBank/DDBJ whole genome shotgun (WGS) entry which is preliminary data.</text>
</comment>
<sequence>MCDADSQLNSEQMNTHANDLSREVSLQELEPSPIEDAFPSDVKDSYFPSSSDRSNYDHEAIKPVQRTSTLGLDAHSPVWYLTRVHKYSSYAFSVFTAFHIANTSIIPLATRSVANSERYLLLTRPYYQSPIAEPFIVVLPLLAHIGSGVALRLYRRKQNLKRYGAENRTDRRMVAWPKLSGTSALGYALVPLVFGHSFVNRIIPLWYEGGSSSINLGYVSHGFAKHPAVSFIGFGALITVGVWHSVWGWAKWLNWTPSQVTQGGPEGQLMRKRRWYVVNAVSAVVSALWLAGGMGIVGRGGAVGGWVGREYDELYSHIPLIGNYMASS</sequence>
<dbReference type="Pfam" id="PF07950">
    <property type="entry name" value="MCP1_TM"/>
    <property type="match status" value="1"/>
</dbReference>
<keyword evidence="2" id="KW-1133">Transmembrane helix</keyword>
<reference evidence="4 5" key="1">
    <citation type="submission" date="2018-10" db="EMBL/GenBank/DDBJ databases">
        <title>Fifty Aureobasidium pullulans genomes reveal a recombining polyextremotolerant generalist.</title>
        <authorList>
            <person name="Gostincar C."/>
            <person name="Turk M."/>
            <person name="Zajc J."/>
            <person name="Gunde-Cimerman N."/>
        </authorList>
    </citation>
    <scope>NUCLEOTIDE SEQUENCE [LARGE SCALE GENOMIC DNA]</scope>
    <source>
        <strain evidence="4 5">EXF-11013</strain>
    </source>
</reference>
<feature type="region of interest" description="Disordered" evidence="1">
    <location>
        <begin position="1"/>
        <end position="57"/>
    </location>
</feature>
<keyword evidence="2" id="KW-0812">Transmembrane</keyword>
<dbReference type="GO" id="GO:0055088">
    <property type="term" value="P:lipid homeostasis"/>
    <property type="evidence" value="ECO:0007669"/>
    <property type="project" value="InterPro"/>
</dbReference>
<dbReference type="AlphaFoldDB" id="A0A4S8Y9N1"/>
<dbReference type="PANTHER" id="PTHR38409:SF1">
    <property type="entry name" value="MITOCHONDRIAL ADAPTER PROTEIN MCP1"/>
    <property type="match status" value="1"/>
</dbReference>
<dbReference type="Proteomes" id="UP000310687">
    <property type="component" value="Unassembled WGS sequence"/>
</dbReference>